<evidence type="ECO:0000256" key="8">
    <source>
        <dbReference type="ARBA" id="ARBA00022777"/>
    </source>
</evidence>
<feature type="region of interest" description="Disordered" evidence="17">
    <location>
        <begin position="313"/>
        <end position="344"/>
    </location>
</feature>
<dbReference type="PROSITE" id="PS50011">
    <property type="entry name" value="PROTEIN_KINASE_DOM"/>
    <property type="match status" value="1"/>
</dbReference>
<dbReference type="GO" id="GO:0004674">
    <property type="term" value="F:protein serine/threonine kinase activity"/>
    <property type="evidence" value="ECO:0007669"/>
    <property type="project" value="UniProtKB-KW"/>
</dbReference>
<protein>
    <recommendedName>
        <fullName evidence="2">non-specific serine/threonine protein kinase</fullName>
        <ecNumber evidence="2">2.7.11.1</ecNumber>
    </recommendedName>
    <alternativeName>
        <fullName evidence="13">Fused homolog</fullName>
    </alternativeName>
</protein>
<keyword evidence="9 15" id="KW-0067">ATP-binding</keyword>
<dbReference type="EMBL" id="GHES01046240">
    <property type="protein sequence ID" value="MPA76799.1"/>
    <property type="molecule type" value="Transcribed_RNA"/>
</dbReference>
<dbReference type="InterPro" id="IPR011989">
    <property type="entry name" value="ARM-like"/>
</dbReference>
<evidence type="ECO:0000259" key="18">
    <source>
        <dbReference type="PROSITE" id="PS50011"/>
    </source>
</evidence>
<keyword evidence="7 15" id="KW-0547">Nucleotide-binding</keyword>
<dbReference type="InterPro" id="IPR000225">
    <property type="entry name" value="Armadillo"/>
</dbReference>
<reference evidence="19" key="1">
    <citation type="submission" date="2019-08" db="EMBL/GenBank/DDBJ databases">
        <title>Reference gene set and small RNA set construction with multiple tissues from Davidia involucrata Baill.</title>
        <authorList>
            <person name="Yang H."/>
            <person name="Zhou C."/>
            <person name="Li G."/>
            <person name="Wang J."/>
            <person name="Gao P."/>
            <person name="Wang M."/>
            <person name="Wang R."/>
            <person name="Zhao Y."/>
        </authorList>
    </citation>
    <scope>NUCLEOTIDE SEQUENCE</scope>
    <source>
        <tissue evidence="19">Mixed with DoveR01_LX</tissue>
    </source>
</reference>
<comment type="catalytic activity">
    <reaction evidence="12">
        <text>L-seryl-[protein] + ATP = O-phospho-L-seryl-[protein] + ADP + H(+)</text>
        <dbReference type="Rhea" id="RHEA:17989"/>
        <dbReference type="Rhea" id="RHEA-COMP:9863"/>
        <dbReference type="Rhea" id="RHEA-COMP:11604"/>
        <dbReference type="ChEBI" id="CHEBI:15378"/>
        <dbReference type="ChEBI" id="CHEBI:29999"/>
        <dbReference type="ChEBI" id="CHEBI:30616"/>
        <dbReference type="ChEBI" id="CHEBI:83421"/>
        <dbReference type="ChEBI" id="CHEBI:456216"/>
        <dbReference type="EC" id="2.7.11.1"/>
    </reaction>
</comment>
<gene>
    <name evidence="19" type="ORF">Din_046240</name>
</gene>
<dbReference type="InterPro" id="IPR008271">
    <property type="entry name" value="Ser/Thr_kinase_AS"/>
</dbReference>
<organism evidence="19">
    <name type="scientific">Davidia involucrata</name>
    <name type="common">Dove tree</name>
    <dbReference type="NCBI Taxonomy" id="16924"/>
    <lineage>
        <taxon>Eukaryota</taxon>
        <taxon>Viridiplantae</taxon>
        <taxon>Streptophyta</taxon>
        <taxon>Embryophyta</taxon>
        <taxon>Tracheophyta</taxon>
        <taxon>Spermatophyta</taxon>
        <taxon>Magnoliopsida</taxon>
        <taxon>eudicotyledons</taxon>
        <taxon>Gunneridae</taxon>
        <taxon>Pentapetalae</taxon>
        <taxon>asterids</taxon>
        <taxon>Cornales</taxon>
        <taxon>Nyssaceae</taxon>
        <taxon>Davidia</taxon>
    </lineage>
</organism>
<evidence type="ECO:0000256" key="4">
    <source>
        <dbReference type="ARBA" id="ARBA00022527"/>
    </source>
</evidence>
<dbReference type="CDD" id="cd14002">
    <property type="entry name" value="STKc_STK36"/>
    <property type="match status" value="1"/>
</dbReference>
<keyword evidence="16" id="KW-0175">Coiled coil</keyword>
<accession>A0A5B7C6K1</accession>
<evidence type="ECO:0000256" key="13">
    <source>
        <dbReference type="ARBA" id="ARBA00075375"/>
    </source>
</evidence>
<feature type="domain" description="Protein kinase" evidence="18">
    <location>
        <begin position="6"/>
        <end position="256"/>
    </location>
</feature>
<dbReference type="InterPro" id="IPR017441">
    <property type="entry name" value="Protein_kinase_ATP_BS"/>
</dbReference>
<evidence type="ECO:0000256" key="1">
    <source>
        <dbReference type="ARBA" id="ARBA00004245"/>
    </source>
</evidence>
<proteinExistence type="predicted"/>
<dbReference type="SMART" id="SM00220">
    <property type="entry name" value="S_TKc"/>
    <property type="match status" value="1"/>
</dbReference>
<dbReference type="GO" id="GO:0005856">
    <property type="term" value="C:cytoskeleton"/>
    <property type="evidence" value="ECO:0007669"/>
    <property type="project" value="UniProtKB-SubCell"/>
</dbReference>
<keyword evidence="6" id="KW-0677">Repeat</keyword>
<dbReference type="SMART" id="SM00185">
    <property type="entry name" value="ARM"/>
    <property type="match status" value="4"/>
</dbReference>
<evidence type="ECO:0000256" key="14">
    <source>
        <dbReference type="PROSITE-ProRule" id="PRU00259"/>
    </source>
</evidence>
<feature type="compositionally biased region" description="Low complexity" evidence="17">
    <location>
        <begin position="318"/>
        <end position="328"/>
    </location>
</feature>
<dbReference type="SUPFAM" id="SSF48371">
    <property type="entry name" value="ARM repeat"/>
    <property type="match status" value="1"/>
</dbReference>
<keyword evidence="8 19" id="KW-0418">Kinase</keyword>
<dbReference type="PROSITE" id="PS00108">
    <property type="entry name" value="PROTEIN_KINASE_ST"/>
    <property type="match status" value="1"/>
</dbReference>
<feature type="coiled-coil region" evidence="16">
    <location>
        <begin position="40"/>
        <end position="67"/>
    </location>
</feature>
<dbReference type="InterPro" id="IPR000719">
    <property type="entry name" value="Prot_kinase_dom"/>
</dbReference>
<keyword evidence="3" id="KW-0963">Cytoplasm</keyword>
<sequence>MGVENYHVIELVGEGSFGKVYKGRRKYTGQTVAMKFILKHGKSEKDIQNLRQEIEILRKLKHENIIEMLDSFESPQEFCVVTEFAQGELFEILEDDKFLPEEQVQAIAKQLVRALHYLHSNRIIHRDMKPQNILIGAGSVVKLCDFGFARAMSTNTVVLRSIKGTPLYMAPELVREQPYNHTADLWSLGVILYELFVGQPPFYTNSVYALIRHIIKDPVKYPDNMSPNFKSFLKGLLNKVPQNRLTWPALLEHPFVKETSEELEAMEVRATTVAASKCDAGWRGEGNNNMSAGLAVASPDSKSQSLAAIGNDSVRSLQSNPQSNSPNSAMGNSSPQEDFPGFTAPGDVVQSGCQVLDRLENNSRTVKGAKLIGQDNEALSVILLPLKNWCIGSQNSRRDQDILSSNQSLRILSNLVAAGAINSSGVLDEITRELLGFTATIVNLKSSNGSDLMAKSFSILKKLVDNFGGGIGSSYFRHWVAIVELYSQVVGCTDDASSRVLFEASACITVMLSQVAQGLRASAVTSAPEVVSASSIVNDTLKQVLDHAKTSGLADLLCFCLATSGSSLMSGSSHLLRAACEACRAIWSLIDAFEIMSVKENTYLFPLNSLRSHSLLRLDIRDHDQGSLVGIESTKIVDAMTRAFLRSKPIQVAIYYCLHQRFEAALSAGIQVMFRCCLHSGIVANVLCGLPSSLPVTTVVSGGGDGTIISEIFAILSFCTASSNKDTQTGETGNLKCRIANPSVLVLYSCLILATVAQCLKSSGRSSTLFMLTTSSKKQLSRLSILAHHFSSDDRMKTSFQPHCASAMLALASILSLESGVSIESSISEIAVPLIPRTATLCDHLKILPVDGNGVEPIISNGMLSYWHGLRDGCVGLLESRLKWGGPLAIQQLCASGIPQLLIDLLASNLSDASPQGIDCSKDQIGLSPVGVVWTISSICQCLSGGALTFRQILVKNEHIKFISDLISDVHLKLVRCWVGPGGGKDGVRDIINAVIDLLAFPFVAVQNAPGLPSATASVNSGFLLNMGSPGGRVCMEDKDLVKAIETNMGKYIQILMEVGVPGIVLRCMEHMEFKDVGRTVALLAKMTGHRPLAVQLLGKGLLDPSRVRRLLDGSCPREVTVDVLMIVSDLARMDKVFYEYINGADMLEFLKDFLIHEDPNIRAKACSAIGNMCRHSSYFYSSLAKHHIISLLIDRCADSDKRARKFACFAIGNAAYHNDLLYEELRRSIPQLANLLLSSEEDKTKANAAGALSNLVRNSNKLCEDIVSKGAMQALLKLVSDCSVVALNPSRKDAINESPLKIALFSLAKMCAHPPCRQFLRSSELFPVIVRLRQSPESTIANYASVIFSKTSEA</sequence>
<evidence type="ECO:0000256" key="16">
    <source>
        <dbReference type="SAM" id="Coils"/>
    </source>
</evidence>
<evidence type="ECO:0000256" key="2">
    <source>
        <dbReference type="ARBA" id="ARBA00012513"/>
    </source>
</evidence>
<dbReference type="GO" id="GO:0005737">
    <property type="term" value="C:cytoplasm"/>
    <property type="evidence" value="ECO:0007669"/>
    <property type="project" value="TreeGrafter"/>
</dbReference>
<dbReference type="FunFam" id="1.10.510.10:FF:000292">
    <property type="entry name" value="Serine/threonine-protein kinase 36"/>
    <property type="match status" value="1"/>
</dbReference>
<evidence type="ECO:0000256" key="6">
    <source>
        <dbReference type="ARBA" id="ARBA00022737"/>
    </source>
</evidence>
<dbReference type="SUPFAM" id="SSF56112">
    <property type="entry name" value="Protein kinase-like (PK-like)"/>
    <property type="match status" value="1"/>
</dbReference>
<dbReference type="EC" id="2.7.11.1" evidence="2"/>
<evidence type="ECO:0000256" key="12">
    <source>
        <dbReference type="ARBA" id="ARBA00048679"/>
    </source>
</evidence>
<dbReference type="FunFam" id="1.25.10.10:FF:000223">
    <property type="entry name" value="Serine/threonine-protein kinase TIO"/>
    <property type="match status" value="1"/>
</dbReference>
<dbReference type="InterPro" id="IPR011009">
    <property type="entry name" value="Kinase-like_dom_sf"/>
</dbReference>
<evidence type="ECO:0000313" key="19">
    <source>
        <dbReference type="EMBL" id="MPA76799.1"/>
    </source>
</evidence>
<feature type="repeat" description="ARM" evidence="14">
    <location>
        <begin position="1228"/>
        <end position="1259"/>
    </location>
</feature>
<dbReference type="Pfam" id="PF00514">
    <property type="entry name" value="Arm"/>
    <property type="match status" value="1"/>
</dbReference>
<evidence type="ECO:0000256" key="10">
    <source>
        <dbReference type="ARBA" id="ARBA00023212"/>
    </source>
</evidence>
<dbReference type="PANTHER" id="PTHR22983:SF6">
    <property type="entry name" value="SERINE_THREONINE-PROTEIN KINASE 36"/>
    <property type="match status" value="1"/>
</dbReference>
<comment type="subcellular location">
    <subcellularLocation>
        <location evidence="1">Cytoplasm</location>
        <location evidence="1">Cytoskeleton</location>
    </subcellularLocation>
</comment>
<dbReference type="PANTHER" id="PTHR22983">
    <property type="entry name" value="PROTEIN KINASE RELATED"/>
    <property type="match status" value="1"/>
</dbReference>
<name>A0A5B7C6K1_DAVIN</name>
<dbReference type="Gene3D" id="1.10.510.10">
    <property type="entry name" value="Transferase(Phosphotransferase) domain 1"/>
    <property type="match status" value="1"/>
</dbReference>
<comment type="catalytic activity">
    <reaction evidence="11">
        <text>L-threonyl-[protein] + ATP = O-phospho-L-threonyl-[protein] + ADP + H(+)</text>
        <dbReference type="Rhea" id="RHEA:46608"/>
        <dbReference type="Rhea" id="RHEA-COMP:11060"/>
        <dbReference type="Rhea" id="RHEA-COMP:11605"/>
        <dbReference type="ChEBI" id="CHEBI:15378"/>
        <dbReference type="ChEBI" id="CHEBI:30013"/>
        <dbReference type="ChEBI" id="CHEBI:30616"/>
        <dbReference type="ChEBI" id="CHEBI:61977"/>
        <dbReference type="ChEBI" id="CHEBI:456216"/>
        <dbReference type="EC" id="2.7.11.1"/>
    </reaction>
</comment>
<dbReference type="InterPro" id="IPR016024">
    <property type="entry name" value="ARM-type_fold"/>
</dbReference>
<dbReference type="PROSITE" id="PS50176">
    <property type="entry name" value="ARM_REPEAT"/>
    <property type="match status" value="1"/>
</dbReference>
<evidence type="ECO:0000256" key="5">
    <source>
        <dbReference type="ARBA" id="ARBA00022679"/>
    </source>
</evidence>
<evidence type="ECO:0000256" key="17">
    <source>
        <dbReference type="SAM" id="MobiDB-lite"/>
    </source>
</evidence>
<dbReference type="Gene3D" id="1.25.10.10">
    <property type="entry name" value="Leucine-rich Repeat Variant"/>
    <property type="match status" value="1"/>
</dbReference>
<dbReference type="FunFam" id="3.30.200.20:FF:000042">
    <property type="entry name" value="Aurora kinase A"/>
    <property type="match status" value="1"/>
</dbReference>
<keyword evidence="4" id="KW-0723">Serine/threonine-protein kinase</keyword>
<dbReference type="Pfam" id="PF00069">
    <property type="entry name" value="Pkinase"/>
    <property type="match status" value="1"/>
</dbReference>
<dbReference type="PROSITE" id="PS00107">
    <property type="entry name" value="PROTEIN_KINASE_ATP"/>
    <property type="match status" value="1"/>
</dbReference>
<evidence type="ECO:0000256" key="11">
    <source>
        <dbReference type="ARBA" id="ARBA00047899"/>
    </source>
</evidence>
<evidence type="ECO:0000256" key="15">
    <source>
        <dbReference type="PROSITE-ProRule" id="PRU10141"/>
    </source>
</evidence>
<evidence type="ECO:0000256" key="9">
    <source>
        <dbReference type="ARBA" id="ARBA00022840"/>
    </source>
</evidence>
<dbReference type="GO" id="GO:0005524">
    <property type="term" value="F:ATP binding"/>
    <property type="evidence" value="ECO:0007669"/>
    <property type="project" value="UniProtKB-UniRule"/>
</dbReference>
<keyword evidence="10" id="KW-0206">Cytoskeleton</keyword>
<evidence type="ECO:0000256" key="3">
    <source>
        <dbReference type="ARBA" id="ARBA00022490"/>
    </source>
</evidence>
<evidence type="ECO:0000256" key="7">
    <source>
        <dbReference type="ARBA" id="ARBA00022741"/>
    </source>
</evidence>
<feature type="binding site" evidence="15">
    <location>
        <position position="39"/>
    </location>
    <ligand>
        <name>ATP</name>
        <dbReference type="ChEBI" id="CHEBI:30616"/>
    </ligand>
</feature>
<dbReference type="GO" id="GO:0106310">
    <property type="term" value="F:protein serine kinase activity"/>
    <property type="evidence" value="ECO:0007669"/>
    <property type="project" value="RHEA"/>
</dbReference>
<keyword evidence="5 19" id="KW-0808">Transferase</keyword>